<dbReference type="PRINTS" id="PR00260">
    <property type="entry name" value="CHEMTRNSDUCR"/>
</dbReference>
<dbReference type="Proteomes" id="UP000244892">
    <property type="component" value="Chromosome"/>
</dbReference>
<dbReference type="SMART" id="SM00283">
    <property type="entry name" value="MA"/>
    <property type="match status" value="1"/>
</dbReference>
<reference evidence="9 10" key="1">
    <citation type="submission" date="2018-05" db="EMBL/GenBank/DDBJ databases">
        <title>complete genome sequence of Aquabacterium olei NBRC 110486.</title>
        <authorList>
            <person name="Tang B."/>
            <person name="Chang J."/>
            <person name="Zhang L."/>
            <person name="Yang H."/>
        </authorList>
    </citation>
    <scope>NUCLEOTIDE SEQUENCE [LARGE SCALE GENOMIC DNA]</scope>
    <source>
        <strain evidence="9 10">NBRC 110486</strain>
    </source>
</reference>
<feature type="transmembrane region" description="Helical" evidence="5">
    <location>
        <begin position="194"/>
        <end position="212"/>
    </location>
</feature>
<dbReference type="PANTHER" id="PTHR43531:SF14">
    <property type="entry name" value="METHYL-ACCEPTING CHEMOTAXIS PROTEIN I-RELATED"/>
    <property type="match status" value="1"/>
</dbReference>
<evidence type="ECO:0000259" key="6">
    <source>
        <dbReference type="PROSITE" id="PS50111"/>
    </source>
</evidence>
<dbReference type="InterPro" id="IPR004089">
    <property type="entry name" value="MCPsignal_dom"/>
</dbReference>
<dbReference type="AlphaFoldDB" id="A0A2U8FQ09"/>
<dbReference type="KEGG" id="aon:DEH84_06100"/>
<accession>A0A2U8FQ09</accession>
<evidence type="ECO:0000313" key="10">
    <source>
        <dbReference type="Proteomes" id="UP000244892"/>
    </source>
</evidence>
<organism evidence="9 10">
    <name type="scientific">Aquabacterium olei</name>
    <dbReference type="NCBI Taxonomy" id="1296669"/>
    <lineage>
        <taxon>Bacteria</taxon>
        <taxon>Pseudomonadati</taxon>
        <taxon>Pseudomonadota</taxon>
        <taxon>Betaproteobacteria</taxon>
        <taxon>Burkholderiales</taxon>
        <taxon>Aquabacterium</taxon>
    </lineage>
</organism>
<dbReference type="InterPro" id="IPR000727">
    <property type="entry name" value="T_SNARE_dom"/>
</dbReference>
<keyword evidence="10" id="KW-1185">Reference proteome</keyword>
<evidence type="ECO:0000256" key="2">
    <source>
        <dbReference type="ARBA" id="ARBA00022481"/>
    </source>
</evidence>
<evidence type="ECO:0000259" key="8">
    <source>
        <dbReference type="PROSITE" id="PS50885"/>
    </source>
</evidence>
<dbReference type="PROSITE" id="PS50192">
    <property type="entry name" value="T_SNARE"/>
    <property type="match status" value="1"/>
</dbReference>
<dbReference type="InterPro" id="IPR047347">
    <property type="entry name" value="YvaQ-like_sensor"/>
</dbReference>
<dbReference type="GO" id="GO:0004888">
    <property type="term" value="F:transmembrane signaling receptor activity"/>
    <property type="evidence" value="ECO:0007669"/>
    <property type="project" value="InterPro"/>
</dbReference>
<feature type="domain" description="T-SNARE coiled-coil homology" evidence="7">
    <location>
        <begin position="431"/>
        <end position="493"/>
    </location>
</feature>
<dbReference type="InterPro" id="IPR051310">
    <property type="entry name" value="MCP_chemotaxis"/>
</dbReference>
<feature type="domain" description="HAMP" evidence="8">
    <location>
        <begin position="215"/>
        <end position="267"/>
    </location>
</feature>
<evidence type="ECO:0000259" key="7">
    <source>
        <dbReference type="PROSITE" id="PS50192"/>
    </source>
</evidence>
<proteinExistence type="inferred from homology"/>
<dbReference type="SUPFAM" id="SSF58104">
    <property type="entry name" value="Methyl-accepting chemotaxis protein (MCP) signaling domain"/>
    <property type="match status" value="1"/>
</dbReference>
<dbReference type="GO" id="GO:0005886">
    <property type="term" value="C:plasma membrane"/>
    <property type="evidence" value="ECO:0007669"/>
    <property type="project" value="TreeGrafter"/>
</dbReference>
<dbReference type="Pfam" id="PF00672">
    <property type="entry name" value="HAMP"/>
    <property type="match status" value="1"/>
</dbReference>
<name>A0A2U8FQ09_9BURK</name>
<dbReference type="Pfam" id="PF12729">
    <property type="entry name" value="4HB_MCP_1"/>
    <property type="match status" value="1"/>
</dbReference>
<dbReference type="InterPro" id="IPR024478">
    <property type="entry name" value="HlyB_4HB_MCP"/>
</dbReference>
<comment type="similarity">
    <text evidence="3">Belongs to the methyl-accepting chemotaxis (MCP) protein family.</text>
</comment>
<evidence type="ECO:0000256" key="1">
    <source>
        <dbReference type="ARBA" id="ARBA00004370"/>
    </source>
</evidence>
<dbReference type="PANTHER" id="PTHR43531">
    <property type="entry name" value="PROTEIN ICFG"/>
    <property type="match status" value="1"/>
</dbReference>
<keyword evidence="5" id="KW-0812">Transmembrane</keyword>
<dbReference type="RefSeq" id="WP_109035708.1">
    <property type="nucleotide sequence ID" value="NZ_CP029210.1"/>
</dbReference>
<gene>
    <name evidence="9" type="ORF">DEH84_06100</name>
</gene>
<sequence length="519" mass="55836">MTRSSSTPFGIAGRLMAVVALLTLVLVGTAVYATRQLGEVEHLALRAEKNRVPQLTRMAHIELNVTRVSLQLRHAMLARTPAERQAALDDIGAKRRLIDEELERYRSLLLTDVGRQRYAALPDLLKAFWKTGEANIALIQQDRKDEAFAFLVEHTIPARNALLKVLADTVEYQSHSLSEEVTDIQNAADAIRRTLLGAFAFLIAGLIGFAVWTGRTLRQRVRAAQTVAERVRDGDLASEIRDEARDELSPLVNALAEMQAALARVVSGVRSSAESVATASREIALGNQNLSVRTESQASALEETAATMDQLGATVHHNAQQAQQATQLAEEAASVAVQGGTVVGNVVQTMQGISSSSRQIADIISVIDGIAFQTNILALNAAVEAARAGEQGRGFAVVASEVRNLAQRSAEAAREIKSLIQGSVEQVEQGATLVQEAGETMDGIVRAITRVNEIVREISTASREQSAGIGQIGQAIDQMDQSTQQNAALVEESAAATQSMNHRADELVQAVAAFRLRHA</sequence>
<dbReference type="Gene3D" id="1.10.287.950">
    <property type="entry name" value="Methyl-accepting chemotaxis protein"/>
    <property type="match status" value="1"/>
</dbReference>
<comment type="subcellular location">
    <subcellularLocation>
        <location evidence="1">Membrane</location>
    </subcellularLocation>
</comment>
<dbReference type="OrthoDB" id="9806477at2"/>
<dbReference type="CDD" id="cd11386">
    <property type="entry name" value="MCP_signal"/>
    <property type="match status" value="1"/>
</dbReference>
<dbReference type="GO" id="GO:0007165">
    <property type="term" value="P:signal transduction"/>
    <property type="evidence" value="ECO:0007669"/>
    <property type="project" value="UniProtKB-KW"/>
</dbReference>
<protein>
    <submittedName>
        <fullName evidence="9">Methyl-accepting chemotaxis protein</fullName>
    </submittedName>
</protein>
<feature type="domain" description="Methyl-accepting transducer" evidence="6">
    <location>
        <begin position="272"/>
        <end position="501"/>
    </location>
</feature>
<keyword evidence="5" id="KW-1133">Transmembrane helix</keyword>
<dbReference type="SMART" id="SM00304">
    <property type="entry name" value="HAMP"/>
    <property type="match status" value="1"/>
</dbReference>
<dbReference type="InterPro" id="IPR003660">
    <property type="entry name" value="HAMP_dom"/>
</dbReference>
<dbReference type="PROSITE" id="PS50111">
    <property type="entry name" value="CHEMOTAXIS_TRANSDUC_2"/>
    <property type="match status" value="1"/>
</dbReference>
<dbReference type="GO" id="GO:0006935">
    <property type="term" value="P:chemotaxis"/>
    <property type="evidence" value="ECO:0007669"/>
    <property type="project" value="InterPro"/>
</dbReference>
<dbReference type="FunFam" id="1.10.287.950:FF:000001">
    <property type="entry name" value="Methyl-accepting chemotaxis sensory transducer"/>
    <property type="match status" value="1"/>
</dbReference>
<dbReference type="PROSITE" id="PS50885">
    <property type="entry name" value="HAMP"/>
    <property type="match status" value="1"/>
</dbReference>
<dbReference type="EMBL" id="CP029210">
    <property type="protein sequence ID" value="AWI53050.1"/>
    <property type="molecule type" value="Genomic_DNA"/>
</dbReference>
<dbReference type="InterPro" id="IPR004090">
    <property type="entry name" value="Chemotax_Me-accpt_rcpt"/>
</dbReference>
<evidence type="ECO:0000256" key="4">
    <source>
        <dbReference type="PROSITE-ProRule" id="PRU00284"/>
    </source>
</evidence>
<keyword evidence="2" id="KW-0488">Methylation</keyword>
<evidence type="ECO:0000256" key="3">
    <source>
        <dbReference type="ARBA" id="ARBA00029447"/>
    </source>
</evidence>
<keyword evidence="5" id="KW-0472">Membrane</keyword>
<evidence type="ECO:0000256" key="5">
    <source>
        <dbReference type="SAM" id="Phobius"/>
    </source>
</evidence>
<evidence type="ECO:0000313" key="9">
    <source>
        <dbReference type="EMBL" id="AWI53050.1"/>
    </source>
</evidence>
<dbReference type="CDD" id="cd19411">
    <property type="entry name" value="MCP2201-like_sensor"/>
    <property type="match status" value="1"/>
</dbReference>
<dbReference type="Pfam" id="PF00015">
    <property type="entry name" value="MCPsignal"/>
    <property type="match status" value="1"/>
</dbReference>
<keyword evidence="4" id="KW-0807">Transducer</keyword>